<reference evidence="1" key="1">
    <citation type="submission" date="2023-03" db="EMBL/GenBank/DDBJ databases">
        <title>Chromosome-scale reference genome and RAD-based genetic map of yellow starthistle (Centaurea solstitialis) reveal putative structural variation and QTLs associated with invader traits.</title>
        <authorList>
            <person name="Reatini B."/>
            <person name="Cang F.A."/>
            <person name="Jiang Q."/>
            <person name="Mckibben M.T.W."/>
            <person name="Barker M.S."/>
            <person name="Rieseberg L.H."/>
            <person name="Dlugosch K.M."/>
        </authorList>
    </citation>
    <scope>NUCLEOTIDE SEQUENCE</scope>
    <source>
        <strain evidence="1">CAN-66</strain>
        <tissue evidence="1">Leaf</tissue>
    </source>
</reference>
<dbReference type="Pfam" id="PF02992">
    <property type="entry name" value="Transposase_21"/>
    <property type="match status" value="1"/>
</dbReference>
<dbReference type="InterPro" id="IPR004242">
    <property type="entry name" value="Transposase_21"/>
</dbReference>
<protein>
    <recommendedName>
        <fullName evidence="3">Transposase</fullName>
    </recommendedName>
</protein>
<dbReference type="EMBL" id="JARYMX010000006">
    <property type="protein sequence ID" value="KAJ9544721.1"/>
    <property type="molecule type" value="Genomic_DNA"/>
</dbReference>
<dbReference type="PANTHER" id="PTHR10775:SF179">
    <property type="entry name" value="TRANSPOSON, EN_SPM-LIKE, TRANSPOSASE-ASSOCIATED DOMAIN PROTEIN"/>
    <property type="match status" value="1"/>
</dbReference>
<name>A0AA38SXT5_9ASTR</name>
<dbReference type="PANTHER" id="PTHR10775">
    <property type="entry name" value="OS08G0208400 PROTEIN"/>
    <property type="match status" value="1"/>
</dbReference>
<sequence>MEHQTSFFTELLVLLKKMLPEGNEMVTSVKNEYKDLSACPTCGKSRWKVDKKTGKEYENVPTKFPIIPRLKPLYQSKITAKDLIWHETTRKKDGEEMRTIDNKFPEIANDPRNLRLGISADGVNVNRGNKHHSVWPVLAVIYNLPPWLCMKRKCIMLSLLISGTPSNDIDVGVKTYNAYSQENFALRAVVLCTINDYLALGTLYGCPYSGYEGCVICQEKTQCVRLPYSGKQSYAGHKRYLPYNHPFRR</sequence>
<keyword evidence="2" id="KW-1185">Reference proteome</keyword>
<accession>A0AA38SXT5</accession>
<gene>
    <name evidence="1" type="ORF">OSB04_024428</name>
</gene>
<evidence type="ECO:0008006" key="3">
    <source>
        <dbReference type="Google" id="ProtNLM"/>
    </source>
</evidence>
<evidence type="ECO:0000313" key="1">
    <source>
        <dbReference type="EMBL" id="KAJ9544721.1"/>
    </source>
</evidence>
<dbReference type="AlphaFoldDB" id="A0AA38SXT5"/>
<evidence type="ECO:0000313" key="2">
    <source>
        <dbReference type="Proteomes" id="UP001172457"/>
    </source>
</evidence>
<comment type="caution">
    <text evidence="1">The sequence shown here is derived from an EMBL/GenBank/DDBJ whole genome shotgun (WGS) entry which is preliminary data.</text>
</comment>
<organism evidence="1 2">
    <name type="scientific">Centaurea solstitialis</name>
    <name type="common">yellow star-thistle</name>
    <dbReference type="NCBI Taxonomy" id="347529"/>
    <lineage>
        <taxon>Eukaryota</taxon>
        <taxon>Viridiplantae</taxon>
        <taxon>Streptophyta</taxon>
        <taxon>Embryophyta</taxon>
        <taxon>Tracheophyta</taxon>
        <taxon>Spermatophyta</taxon>
        <taxon>Magnoliopsida</taxon>
        <taxon>eudicotyledons</taxon>
        <taxon>Gunneridae</taxon>
        <taxon>Pentapetalae</taxon>
        <taxon>asterids</taxon>
        <taxon>campanulids</taxon>
        <taxon>Asterales</taxon>
        <taxon>Asteraceae</taxon>
        <taxon>Carduoideae</taxon>
        <taxon>Cardueae</taxon>
        <taxon>Centaureinae</taxon>
        <taxon>Centaurea</taxon>
    </lineage>
</organism>
<proteinExistence type="predicted"/>
<dbReference type="Proteomes" id="UP001172457">
    <property type="component" value="Chromosome 6"/>
</dbReference>